<gene>
    <name evidence="1" type="ORF">BO66DRAFT_443616</name>
</gene>
<dbReference type="EMBL" id="KZ825004">
    <property type="protein sequence ID" value="RAH64857.1"/>
    <property type="molecule type" value="Genomic_DNA"/>
</dbReference>
<dbReference type="Proteomes" id="UP000249661">
    <property type="component" value="Unassembled WGS sequence"/>
</dbReference>
<keyword evidence="2" id="KW-1185">Reference proteome</keyword>
<proteinExistence type="predicted"/>
<sequence>MTHARLILAHLCYGGASSPWPKILPMAGAPVSVDAEESDGHLNEWTKVATPPRHTQATVATYGTLDQARPDVETRRSCRAQSRLFAAPLAAAVFSSL</sequence>
<protein>
    <submittedName>
        <fullName evidence="1">Uncharacterized protein</fullName>
    </submittedName>
</protein>
<name>A0ACD1GTT7_9EURO</name>
<evidence type="ECO:0000313" key="1">
    <source>
        <dbReference type="EMBL" id="RAH64857.1"/>
    </source>
</evidence>
<organism evidence="1 2">
    <name type="scientific">Aspergillus aculeatinus CBS 121060</name>
    <dbReference type="NCBI Taxonomy" id="1448322"/>
    <lineage>
        <taxon>Eukaryota</taxon>
        <taxon>Fungi</taxon>
        <taxon>Dikarya</taxon>
        <taxon>Ascomycota</taxon>
        <taxon>Pezizomycotina</taxon>
        <taxon>Eurotiomycetes</taxon>
        <taxon>Eurotiomycetidae</taxon>
        <taxon>Eurotiales</taxon>
        <taxon>Aspergillaceae</taxon>
        <taxon>Aspergillus</taxon>
        <taxon>Aspergillus subgen. Circumdati</taxon>
    </lineage>
</organism>
<evidence type="ECO:0000313" key="2">
    <source>
        <dbReference type="Proteomes" id="UP000249661"/>
    </source>
</evidence>
<accession>A0ACD1GTT7</accession>
<reference evidence="1" key="1">
    <citation type="submission" date="2018-02" db="EMBL/GenBank/DDBJ databases">
        <title>The genomes of Aspergillus section Nigri reveals drivers in fungal speciation.</title>
        <authorList>
            <consortium name="DOE Joint Genome Institute"/>
            <person name="Vesth T.C."/>
            <person name="Nybo J."/>
            <person name="Theobald S."/>
            <person name="Brandl J."/>
            <person name="Frisvad J.C."/>
            <person name="Nielsen K.F."/>
            <person name="Lyhne E.K."/>
            <person name="Kogle M.E."/>
            <person name="Kuo A."/>
            <person name="Riley R."/>
            <person name="Clum A."/>
            <person name="Nolan M."/>
            <person name="Lipzen A."/>
            <person name="Salamov A."/>
            <person name="Henrissat B."/>
            <person name="Wiebenga A."/>
            <person name="De vries R.P."/>
            <person name="Grigoriev I.V."/>
            <person name="Mortensen U.H."/>
            <person name="Andersen M.R."/>
            <person name="Baker S.E."/>
        </authorList>
    </citation>
    <scope>NUCLEOTIDE SEQUENCE</scope>
    <source>
        <strain evidence="1">CBS 121060</strain>
    </source>
</reference>